<gene>
    <name evidence="1" type="ORF">MCOS_LOCUS7018</name>
</gene>
<organism evidence="3">
    <name type="scientific">Mesocestoides corti</name>
    <name type="common">Flatworm</name>
    <dbReference type="NCBI Taxonomy" id="53468"/>
    <lineage>
        <taxon>Eukaryota</taxon>
        <taxon>Metazoa</taxon>
        <taxon>Spiralia</taxon>
        <taxon>Lophotrochozoa</taxon>
        <taxon>Platyhelminthes</taxon>
        <taxon>Cestoda</taxon>
        <taxon>Eucestoda</taxon>
        <taxon>Cyclophyllidea</taxon>
        <taxon>Mesocestoididae</taxon>
        <taxon>Mesocestoides</taxon>
    </lineage>
</organism>
<evidence type="ECO:0000313" key="1">
    <source>
        <dbReference type="EMBL" id="VDD81015.1"/>
    </source>
</evidence>
<proteinExistence type="predicted"/>
<reference evidence="1 2" key="2">
    <citation type="submission" date="2018-10" db="EMBL/GenBank/DDBJ databases">
        <authorList>
            <consortium name="Pathogen Informatics"/>
        </authorList>
    </citation>
    <scope>NUCLEOTIDE SEQUENCE [LARGE SCALE GENOMIC DNA]</scope>
</reference>
<evidence type="ECO:0000313" key="2">
    <source>
        <dbReference type="Proteomes" id="UP000267029"/>
    </source>
</evidence>
<dbReference type="Proteomes" id="UP000267029">
    <property type="component" value="Unassembled WGS sequence"/>
</dbReference>
<reference evidence="3" key="1">
    <citation type="submission" date="2017-02" db="UniProtKB">
        <authorList>
            <consortium name="WormBaseParasite"/>
        </authorList>
    </citation>
    <scope>IDENTIFICATION</scope>
</reference>
<evidence type="ECO:0000313" key="3">
    <source>
        <dbReference type="WBParaSite" id="MCOS_0000701701-mRNA-1"/>
    </source>
</evidence>
<dbReference type="WBParaSite" id="MCOS_0000701701-mRNA-1">
    <property type="protein sequence ID" value="MCOS_0000701701-mRNA-1"/>
    <property type="gene ID" value="MCOS_0000701701"/>
</dbReference>
<accession>A0A0R3UI08</accession>
<keyword evidence="2" id="KW-1185">Reference proteome</keyword>
<dbReference type="AlphaFoldDB" id="A0A0R3UI08"/>
<name>A0A0R3UI08_MESCO</name>
<sequence>MKSFSIRWLFVQKTDDFIDESNLEHANWIDSRDDTQTTGVCDLWLHDRDHSLMSSDIILESDSDLLKQIWCQRVREAAGGYSDSVCPASE</sequence>
<dbReference type="EMBL" id="UXSR01005318">
    <property type="protein sequence ID" value="VDD81015.1"/>
    <property type="molecule type" value="Genomic_DNA"/>
</dbReference>
<protein>
    <submittedName>
        <fullName evidence="3">PH domain-containing protein</fullName>
    </submittedName>
</protein>